<feature type="domain" description="ABC transporter substrate-binding protein PnrA-like" evidence="3">
    <location>
        <begin position="45"/>
        <end position="330"/>
    </location>
</feature>
<dbReference type="EMBL" id="FNAP01000001">
    <property type="protein sequence ID" value="SDD70126.1"/>
    <property type="molecule type" value="Genomic_DNA"/>
</dbReference>
<dbReference type="Pfam" id="PF02608">
    <property type="entry name" value="Bmp"/>
    <property type="match status" value="1"/>
</dbReference>
<keyword evidence="4" id="KW-0762">Sugar transport</keyword>
<dbReference type="InterPro" id="IPR052910">
    <property type="entry name" value="ABC-Purine-Binding"/>
</dbReference>
<keyword evidence="5" id="KW-1185">Reference proteome</keyword>
<dbReference type="PANTHER" id="PTHR43208">
    <property type="entry name" value="ABC TRANSPORTER SUBSTRATE-BINDING PROTEIN"/>
    <property type="match status" value="1"/>
</dbReference>
<feature type="signal peptide" evidence="2">
    <location>
        <begin position="1"/>
        <end position="39"/>
    </location>
</feature>
<dbReference type="InterPro" id="IPR003760">
    <property type="entry name" value="PnrA-like"/>
</dbReference>
<dbReference type="Proteomes" id="UP000199412">
    <property type="component" value="Unassembled WGS sequence"/>
</dbReference>
<dbReference type="STRING" id="69960.SAMN05421720_101290"/>
<evidence type="ECO:0000313" key="4">
    <source>
        <dbReference type="EMBL" id="SDD70126.1"/>
    </source>
</evidence>
<protein>
    <submittedName>
        <fullName evidence="4">Simple sugar transport system substrate-binding protein</fullName>
    </submittedName>
</protein>
<evidence type="ECO:0000256" key="2">
    <source>
        <dbReference type="SAM" id="SignalP"/>
    </source>
</evidence>
<dbReference type="GO" id="GO:0005886">
    <property type="term" value="C:plasma membrane"/>
    <property type="evidence" value="ECO:0007669"/>
    <property type="project" value="InterPro"/>
</dbReference>
<sequence length="374" mass="40510">MRNTSRFPALRLSRRVLTASLAVGVGLAALAATGAPAHAADDPLKVGFIYVGPIGDYGWSYQHDQGRLAIEEEFGDAVETTFVESVPEGADAERVLTQLAASGHDLIFTTSFGFMNPTLKVASRYPDVMFEHATGYKRADNVSTYAARFYEGRYVIGVIAGHMTESNVIGYIGAVPIPEVVRGINAFTQGLRSVNPDATVKVIWVNSWYDPGKEREVAETLVAQGADILTQHTDSPAPIQVAAEKGIYAFGQATDMRKFGPEVHLTAIEDNWRDYYIERTRAVMDGTWESTDTWGGLSSGMVHITDYNDVMPAEVIEAAETARKAIMAGELHPLAGPLKNQAGEVVIPEGEVPSDAALLSMDWFVEGVQGKVPE</sequence>
<accession>A0A1G6WYK5</accession>
<dbReference type="InterPro" id="IPR006311">
    <property type="entry name" value="TAT_signal"/>
</dbReference>
<dbReference type="OrthoDB" id="9781639at2"/>
<reference evidence="4 5" key="1">
    <citation type="submission" date="2016-10" db="EMBL/GenBank/DDBJ databases">
        <authorList>
            <person name="de Groot N.N."/>
        </authorList>
    </citation>
    <scope>NUCLEOTIDE SEQUENCE [LARGE SCALE GENOMIC DNA]</scope>
    <source>
        <strain evidence="4 5">ATCC 700224</strain>
    </source>
</reference>
<keyword evidence="4" id="KW-0813">Transport</keyword>
<dbReference type="PROSITE" id="PS51318">
    <property type="entry name" value="TAT"/>
    <property type="match status" value="1"/>
</dbReference>
<dbReference type="RefSeq" id="WP_092780997.1">
    <property type="nucleotide sequence ID" value="NZ_FNAP01000001.1"/>
</dbReference>
<name>A0A1G6WYK5_9PROT</name>
<dbReference type="Gene3D" id="3.40.50.2300">
    <property type="match status" value="2"/>
</dbReference>
<evidence type="ECO:0000259" key="3">
    <source>
        <dbReference type="Pfam" id="PF02608"/>
    </source>
</evidence>
<organism evidence="4 5">
    <name type="scientific">Rhodospira trueperi</name>
    <dbReference type="NCBI Taxonomy" id="69960"/>
    <lineage>
        <taxon>Bacteria</taxon>
        <taxon>Pseudomonadati</taxon>
        <taxon>Pseudomonadota</taxon>
        <taxon>Alphaproteobacteria</taxon>
        <taxon>Rhodospirillales</taxon>
        <taxon>Rhodospirillaceae</taxon>
        <taxon>Rhodospira</taxon>
    </lineage>
</organism>
<evidence type="ECO:0000256" key="1">
    <source>
        <dbReference type="ARBA" id="ARBA00022729"/>
    </source>
</evidence>
<gene>
    <name evidence="4" type="ORF">SAMN05421720_101290</name>
</gene>
<dbReference type="CDD" id="cd19963">
    <property type="entry name" value="PBP1_BMP-like"/>
    <property type="match status" value="1"/>
</dbReference>
<dbReference type="PANTHER" id="PTHR43208:SF1">
    <property type="entry name" value="ABC TRANSPORTER SUBSTRATE-BINDING PROTEIN"/>
    <property type="match status" value="1"/>
</dbReference>
<dbReference type="AlphaFoldDB" id="A0A1G6WYK5"/>
<feature type="chain" id="PRO_5011455018" evidence="2">
    <location>
        <begin position="40"/>
        <end position="374"/>
    </location>
</feature>
<keyword evidence="1 2" id="KW-0732">Signal</keyword>
<evidence type="ECO:0000313" key="5">
    <source>
        <dbReference type="Proteomes" id="UP000199412"/>
    </source>
</evidence>
<proteinExistence type="predicted"/>